<comment type="caution">
    <text evidence="2">The sequence shown here is derived from an EMBL/GenBank/DDBJ whole genome shotgun (WGS) entry which is preliminary data.</text>
</comment>
<feature type="transmembrane region" description="Helical" evidence="1">
    <location>
        <begin position="103"/>
        <end position="123"/>
    </location>
</feature>
<dbReference type="GO" id="GO:0140359">
    <property type="term" value="F:ABC-type transporter activity"/>
    <property type="evidence" value="ECO:0007669"/>
    <property type="project" value="InterPro"/>
</dbReference>
<accession>A0A5C7AF96</accession>
<feature type="transmembrane region" description="Helical" evidence="1">
    <location>
        <begin position="313"/>
        <end position="337"/>
    </location>
</feature>
<dbReference type="PANTHER" id="PTHR43471:SF14">
    <property type="entry name" value="ABC-2 TYPE TRANSPORT SYSTEM PERMEASE PROTEIN"/>
    <property type="match status" value="1"/>
</dbReference>
<dbReference type="AlphaFoldDB" id="A0A5C7AF96"/>
<feature type="transmembrane region" description="Helical" evidence="1">
    <location>
        <begin position="221"/>
        <end position="242"/>
    </location>
</feature>
<dbReference type="GO" id="GO:0005886">
    <property type="term" value="C:plasma membrane"/>
    <property type="evidence" value="ECO:0007669"/>
    <property type="project" value="UniProtKB-SubCell"/>
</dbReference>
<reference evidence="3" key="1">
    <citation type="submission" date="2019-08" db="EMBL/GenBank/DDBJ databases">
        <title>Seonamhaeicola sediminis sp. nov., isolated from marine sediment.</title>
        <authorList>
            <person name="Cao W.R."/>
        </authorList>
    </citation>
    <scope>NUCLEOTIDE SEQUENCE [LARGE SCALE GENOMIC DNA]</scope>
    <source>
        <strain evidence="3">Gy8</strain>
    </source>
</reference>
<dbReference type="Pfam" id="PF12679">
    <property type="entry name" value="ABC2_membrane_2"/>
    <property type="match status" value="1"/>
</dbReference>
<protein>
    <submittedName>
        <fullName evidence="2">ABC transporter permease subunit</fullName>
    </submittedName>
</protein>
<name>A0A5C7AF96_9FLAO</name>
<sequence length="344" mass="38673">METINKLKNPVFKSLETLKYTFKGVNTPQQTHPFWVMVQKDISDHVRSLRFIILIVLIILTCFGTLYNAMSHLNEALHNTKDPNNMFAFLKLLTATDGSLPSFLLFMSFMSPLLGISLGFDAVNSEHNSGSLVRVISQPIHRDYVINAKFVSALTIISILFFSLSFIFIGFGILFSGLTPTFNEFIRIMAFTTLTILYVSFWLNLSILFSIKFKQASTSALTCIGVWLFFSVFYQIIINIAAKTFIPERASQLDKVINIKKFFSGLLNIAPNQLFTDASTTLLMPSVRSLGPLSFTETLGAIPSALTLTDSLIIVWPQLTGLIAATIFCFALSYYIFMRKEIRP</sequence>
<evidence type="ECO:0000313" key="3">
    <source>
        <dbReference type="Proteomes" id="UP000321790"/>
    </source>
</evidence>
<keyword evidence="3" id="KW-1185">Reference proteome</keyword>
<keyword evidence="1" id="KW-0812">Transmembrane</keyword>
<evidence type="ECO:0000313" key="2">
    <source>
        <dbReference type="EMBL" id="TXE06173.1"/>
    </source>
</evidence>
<dbReference type="PANTHER" id="PTHR43471">
    <property type="entry name" value="ABC TRANSPORTER PERMEASE"/>
    <property type="match status" value="1"/>
</dbReference>
<dbReference type="EMBL" id="VOSC01000033">
    <property type="protein sequence ID" value="TXE06173.1"/>
    <property type="molecule type" value="Genomic_DNA"/>
</dbReference>
<feature type="transmembrane region" description="Helical" evidence="1">
    <location>
        <begin position="144"/>
        <end position="173"/>
    </location>
</feature>
<keyword evidence="1" id="KW-1133">Transmembrane helix</keyword>
<dbReference type="RefSeq" id="WP_147137676.1">
    <property type="nucleotide sequence ID" value="NZ_VOSC01000033.1"/>
</dbReference>
<feature type="transmembrane region" description="Helical" evidence="1">
    <location>
        <begin position="49"/>
        <end position="70"/>
    </location>
</feature>
<dbReference type="OrthoDB" id="9795677at2"/>
<evidence type="ECO:0000256" key="1">
    <source>
        <dbReference type="SAM" id="Phobius"/>
    </source>
</evidence>
<feature type="transmembrane region" description="Helical" evidence="1">
    <location>
        <begin position="185"/>
        <end position="209"/>
    </location>
</feature>
<proteinExistence type="predicted"/>
<gene>
    <name evidence="2" type="ORF">FUA26_14435</name>
</gene>
<dbReference type="Proteomes" id="UP000321790">
    <property type="component" value="Unassembled WGS sequence"/>
</dbReference>
<organism evidence="2 3">
    <name type="scientific">Seonamhaeicola algicola</name>
    <dbReference type="NCBI Taxonomy" id="1719036"/>
    <lineage>
        <taxon>Bacteria</taxon>
        <taxon>Pseudomonadati</taxon>
        <taxon>Bacteroidota</taxon>
        <taxon>Flavobacteriia</taxon>
        <taxon>Flavobacteriales</taxon>
        <taxon>Flavobacteriaceae</taxon>
    </lineage>
</organism>
<keyword evidence="1" id="KW-0472">Membrane</keyword>